<accession>S7RFJ7</accession>
<name>S7RFJ7_GLOTA</name>
<dbReference type="OrthoDB" id="2858653at2759"/>
<keyword evidence="2" id="KW-1185">Reference proteome</keyword>
<sequence length="216" mass="24964">MKGISVPQKRLLRQLKTLSITALCENDEIIRRGDELEDFWYPSLPDLFLAPTQNNLRNLSLRSPDLRVGYGRPQIGLEDIAFPHLTSLELEGLAFGDETPVEPFILRHGATLRRLTITDCLLACPEEQIEKQEDGDEDEAGTKTVQRWGHVFDRFRRELVCLQEIDVTEFGYGEFRLDTCYLRDLLKIDREQQRADTTALEKLESTVRQRRDVESS</sequence>
<dbReference type="AlphaFoldDB" id="S7RFJ7"/>
<evidence type="ECO:0000313" key="2">
    <source>
        <dbReference type="Proteomes" id="UP000030669"/>
    </source>
</evidence>
<dbReference type="RefSeq" id="XP_007868287.1">
    <property type="nucleotide sequence ID" value="XM_007870096.1"/>
</dbReference>
<dbReference type="EMBL" id="KB469306">
    <property type="protein sequence ID" value="EPQ52960.1"/>
    <property type="molecule type" value="Genomic_DNA"/>
</dbReference>
<evidence type="ECO:0000313" key="1">
    <source>
        <dbReference type="EMBL" id="EPQ52960.1"/>
    </source>
</evidence>
<dbReference type="OMA" id="FNTESEW"/>
<protein>
    <submittedName>
        <fullName evidence="1">Uncharacterized protein</fullName>
    </submittedName>
</protein>
<dbReference type="KEGG" id="gtr:GLOTRDRAFT_131244"/>
<organism evidence="1 2">
    <name type="scientific">Gloeophyllum trabeum (strain ATCC 11539 / FP-39264 / Madison 617)</name>
    <name type="common">Brown rot fungus</name>
    <dbReference type="NCBI Taxonomy" id="670483"/>
    <lineage>
        <taxon>Eukaryota</taxon>
        <taxon>Fungi</taxon>
        <taxon>Dikarya</taxon>
        <taxon>Basidiomycota</taxon>
        <taxon>Agaricomycotina</taxon>
        <taxon>Agaricomycetes</taxon>
        <taxon>Gloeophyllales</taxon>
        <taxon>Gloeophyllaceae</taxon>
        <taxon>Gloeophyllum</taxon>
    </lineage>
</organism>
<dbReference type="PANTHER" id="PTHR42057">
    <property type="entry name" value="F-BOX DOMAIN PROTEIN (AFU_ORTHOLOGUE AFUA_4G00200)"/>
    <property type="match status" value="1"/>
</dbReference>
<dbReference type="HOGENOM" id="CLU_1277737_0_0_1"/>
<dbReference type="PANTHER" id="PTHR42057:SF2">
    <property type="entry name" value="F-BOX DOMAIN PROTEIN (AFU_ORTHOLOGUE AFUA_4G00200)-RELATED"/>
    <property type="match status" value="1"/>
</dbReference>
<reference evidence="1 2" key="1">
    <citation type="journal article" date="2012" name="Science">
        <title>The Paleozoic origin of enzymatic lignin decomposition reconstructed from 31 fungal genomes.</title>
        <authorList>
            <person name="Floudas D."/>
            <person name="Binder M."/>
            <person name="Riley R."/>
            <person name="Barry K."/>
            <person name="Blanchette R.A."/>
            <person name="Henrissat B."/>
            <person name="Martinez A.T."/>
            <person name="Otillar R."/>
            <person name="Spatafora J.W."/>
            <person name="Yadav J.S."/>
            <person name="Aerts A."/>
            <person name="Benoit I."/>
            <person name="Boyd A."/>
            <person name="Carlson A."/>
            <person name="Copeland A."/>
            <person name="Coutinho P.M."/>
            <person name="de Vries R.P."/>
            <person name="Ferreira P."/>
            <person name="Findley K."/>
            <person name="Foster B."/>
            <person name="Gaskell J."/>
            <person name="Glotzer D."/>
            <person name="Gorecki P."/>
            <person name="Heitman J."/>
            <person name="Hesse C."/>
            <person name="Hori C."/>
            <person name="Igarashi K."/>
            <person name="Jurgens J.A."/>
            <person name="Kallen N."/>
            <person name="Kersten P."/>
            <person name="Kohler A."/>
            <person name="Kuees U."/>
            <person name="Kumar T.K.A."/>
            <person name="Kuo A."/>
            <person name="LaButti K."/>
            <person name="Larrondo L.F."/>
            <person name="Lindquist E."/>
            <person name="Ling A."/>
            <person name="Lombard V."/>
            <person name="Lucas S."/>
            <person name="Lundell T."/>
            <person name="Martin R."/>
            <person name="McLaughlin D.J."/>
            <person name="Morgenstern I."/>
            <person name="Morin E."/>
            <person name="Murat C."/>
            <person name="Nagy L.G."/>
            <person name="Nolan M."/>
            <person name="Ohm R.A."/>
            <person name="Patyshakuliyeva A."/>
            <person name="Rokas A."/>
            <person name="Ruiz-Duenas F.J."/>
            <person name="Sabat G."/>
            <person name="Salamov A."/>
            <person name="Samejima M."/>
            <person name="Schmutz J."/>
            <person name="Slot J.C."/>
            <person name="St John F."/>
            <person name="Stenlid J."/>
            <person name="Sun H."/>
            <person name="Sun S."/>
            <person name="Syed K."/>
            <person name="Tsang A."/>
            <person name="Wiebenga A."/>
            <person name="Young D."/>
            <person name="Pisabarro A."/>
            <person name="Eastwood D.C."/>
            <person name="Martin F."/>
            <person name="Cullen D."/>
            <person name="Grigoriev I.V."/>
            <person name="Hibbett D.S."/>
        </authorList>
    </citation>
    <scope>NUCLEOTIDE SEQUENCE [LARGE SCALE GENOMIC DNA]</scope>
    <source>
        <strain evidence="1 2">ATCC 11539</strain>
    </source>
</reference>
<proteinExistence type="predicted"/>
<gene>
    <name evidence="1" type="ORF">GLOTRDRAFT_131244</name>
</gene>
<dbReference type="Proteomes" id="UP000030669">
    <property type="component" value="Unassembled WGS sequence"/>
</dbReference>
<dbReference type="GeneID" id="19302277"/>